<comment type="caution">
    <text evidence="1">The sequence shown here is derived from an EMBL/GenBank/DDBJ whole genome shotgun (WGS) entry which is preliminary data.</text>
</comment>
<dbReference type="Proteomes" id="UP000218784">
    <property type="component" value="Unassembled WGS sequence"/>
</dbReference>
<dbReference type="AlphaFoldDB" id="A0A2A4HZJ8"/>
<organism evidence="1 2">
    <name type="scientific">Sphingomonas ginsenosidimutans</name>
    <dbReference type="NCBI Taxonomy" id="862134"/>
    <lineage>
        <taxon>Bacteria</taxon>
        <taxon>Pseudomonadati</taxon>
        <taxon>Pseudomonadota</taxon>
        <taxon>Alphaproteobacteria</taxon>
        <taxon>Sphingomonadales</taxon>
        <taxon>Sphingomonadaceae</taxon>
        <taxon>Sphingomonas</taxon>
    </lineage>
</organism>
<sequence length="170" mass="16461">MTAIDRLSPLAPAAALDSARGTTAVDAASRAIGDIGQRVLAWVGAVGGQAPGAAAWAARAGNDAAGFVPDAGVLARRGDVYGLNAIAGELSARFGGTPTQEGDLLRALEGVARGAMVQAAGLSGASGERQIAGLSAALDAAQGAPAGEGMDGVIARIDAAAATLGRQNGF</sequence>
<protein>
    <submittedName>
        <fullName evidence="1">Uncharacterized protein</fullName>
    </submittedName>
</protein>
<evidence type="ECO:0000313" key="1">
    <source>
        <dbReference type="EMBL" id="PCG09451.1"/>
    </source>
</evidence>
<gene>
    <name evidence="1" type="ORF">COA17_06055</name>
</gene>
<evidence type="ECO:0000313" key="2">
    <source>
        <dbReference type="Proteomes" id="UP000218784"/>
    </source>
</evidence>
<dbReference type="RefSeq" id="WP_096610993.1">
    <property type="nucleotide sequence ID" value="NZ_NWVD01000002.1"/>
</dbReference>
<dbReference type="EMBL" id="NWVD01000002">
    <property type="protein sequence ID" value="PCG09451.1"/>
    <property type="molecule type" value="Genomic_DNA"/>
</dbReference>
<reference evidence="1 2" key="1">
    <citation type="submission" date="2017-09" db="EMBL/GenBank/DDBJ databases">
        <title>Sphingomonas ginsenosidimutans KACC 14949, whole genome shotgun sequence.</title>
        <authorList>
            <person name="Feng G."/>
            <person name="Zhu H."/>
        </authorList>
    </citation>
    <scope>NUCLEOTIDE SEQUENCE [LARGE SCALE GENOMIC DNA]</scope>
    <source>
        <strain evidence="1 2">KACC 14949</strain>
    </source>
</reference>
<name>A0A2A4HZJ8_9SPHN</name>
<keyword evidence="2" id="KW-1185">Reference proteome</keyword>
<accession>A0A2A4HZJ8</accession>
<proteinExistence type="predicted"/>